<protein>
    <submittedName>
        <fullName evidence="1">Uncharacterized protein</fullName>
    </submittedName>
</protein>
<evidence type="ECO:0000313" key="2">
    <source>
        <dbReference type="Proteomes" id="UP000003711"/>
    </source>
</evidence>
<sequence length="45" mass="4879">MTGNSGYFVLGGSRDCSIKGVVPAVLIIMDYRNVSIRSSSRCVRL</sequence>
<proteinExistence type="predicted"/>
<reference evidence="1 2" key="2">
    <citation type="submission" date="2009-01" db="EMBL/GenBank/DDBJ databases">
        <title>Draft genome sequence of Bacteroides cellulosilyticus (DSM 14838).</title>
        <authorList>
            <person name="Sudarsanam P."/>
            <person name="Ley R."/>
            <person name="Guruge J."/>
            <person name="Turnbaugh P.J."/>
            <person name="Mahowald M."/>
            <person name="Liep D."/>
            <person name="Gordon J."/>
        </authorList>
    </citation>
    <scope>NUCLEOTIDE SEQUENCE [LARGE SCALE GENOMIC DNA]</scope>
    <source>
        <strain evidence="1 2">DSM 14838</strain>
    </source>
</reference>
<evidence type="ECO:0000313" key="1">
    <source>
        <dbReference type="EMBL" id="EEF91638.1"/>
    </source>
</evidence>
<dbReference type="AlphaFoldDB" id="E2N8S9"/>
<gene>
    <name evidence="1" type="ORF">BACCELL_00674</name>
</gene>
<dbReference type="EMBL" id="ACCH01000065">
    <property type="protein sequence ID" value="EEF91638.1"/>
    <property type="molecule type" value="Genomic_DNA"/>
</dbReference>
<comment type="caution">
    <text evidence="1">The sequence shown here is derived from an EMBL/GenBank/DDBJ whole genome shotgun (WGS) entry which is preliminary data.</text>
</comment>
<name>E2N8S9_9BACE</name>
<reference evidence="1 2" key="1">
    <citation type="submission" date="2008-12" db="EMBL/GenBank/DDBJ databases">
        <authorList>
            <person name="Fulton L."/>
            <person name="Clifton S."/>
            <person name="Fulton B."/>
            <person name="Xu J."/>
            <person name="Minx P."/>
            <person name="Pepin K.H."/>
            <person name="Johnson M."/>
            <person name="Bhonagiri V."/>
            <person name="Nash W.E."/>
            <person name="Mardis E.R."/>
            <person name="Wilson R.K."/>
        </authorList>
    </citation>
    <scope>NUCLEOTIDE SEQUENCE [LARGE SCALE GENOMIC DNA]</scope>
    <source>
        <strain evidence="1 2">DSM 14838</strain>
    </source>
</reference>
<dbReference type="Proteomes" id="UP000003711">
    <property type="component" value="Unassembled WGS sequence"/>
</dbReference>
<organism evidence="1 2">
    <name type="scientific">Bacteroides cellulosilyticus DSM 14838</name>
    <dbReference type="NCBI Taxonomy" id="537012"/>
    <lineage>
        <taxon>Bacteria</taxon>
        <taxon>Pseudomonadati</taxon>
        <taxon>Bacteroidota</taxon>
        <taxon>Bacteroidia</taxon>
        <taxon>Bacteroidales</taxon>
        <taxon>Bacteroidaceae</taxon>
        <taxon>Bacteroides</taxon>
    </lineage>
</organism>
<dbReference type="HOGENOM" id="CLU_3195834_0_0_10"/>
<accession>E2N8S9</accession>